<comment type="subcellular location">
    <subcellularLocation>
        <location evidence="1">Cell membrane</location>
        <topology evidence="1">Multi-pass membrane protein</topology>
    </subcellularLocation>
</comment>
<dbReference type="PANTHER" id="PTHR32309:SF13">
    <property type="entry name" value="FERRIC ENTEROBACTIN TRANSPORT PROTEIN FEPE"/>
    <property type="match status" value="1"/>
</dbReference>
<dbReference type="InterPro" id="IPR003856">
    <property type="entry name" value="LPS_length_determ_N"/>
</dbReference>
<evidence type="ECO:0000259" key="7">
    <source>
        <dbReference type="Pfam" id="PF02706"/>
    </source>
</evidence>
<sequence length="372" mass="42491">MNNTNAANNDEIDLIELIKVLWNKKIWILLSAFVCSLIAGVYAFTAKEQWTSKAEVIEPKISDLGEYFNVRKEYARILGQEFDVNGLRKSLFDKFNLTSESLDTRKTFFEQSDIYQQLSKNKEELSKRRILSDLMTKDINITKPDPKKEPDLLGRRIKFIAETPLEAQETLQQFITFAGKEAYQLEVENFLIDFNEVVSDLTYEKIRFERDLAIQKKVQLENLNNALKIAQEAGIKDYAKSFGTTADSLAQALAMSEVKLPLSDSKLSDGAYLFMLGEKYLKAQIDVLNQEAIVYPPRYYQVTAQLEELEPLLRKVKESKVNAFSYHASPDYPVMKDKPKKALILVIGFIIGVILSTLIILFASVIQNGRKV</sequence>
<dbReference type="InterPro" id="IPR050445">
    <property type="entry name" value="Bact_polysacc_biosynth/exp"/>
</dbReference>
<evidence type="ECO:0000256" key="2">
    <source>
        <dbReference type="ARBA" id="ARBA00022475"/>
    </source>
</evidence>
<evidence type="ECO:0000256" key="5">
    <source>
        <dbReference type="ARBA" id="ARBA00023136"/>
    </source>
</evidence>
<dbReference type="RefSeq" id="WP_136123500.1">
    <property type="nucleotide sequence ID" value="NZ_QXNI01000032.1"/>
</dbReference>
<accession>A0A4S2PZ29</accession>
<dbReference type="GO" id="GO:0005886">
    <property type="term" value="C:plasma membrane"/>
    <property type="evidence" value="ECO:0007669"/>
    <property type="project" value="UniProtKB-SubCell"/>
</dbReference>
<evidence type="ECO:0000256" key="4">
    <source>
        <dbReference type="ARBA" id="ARBA00022989"/>
    </source>
</evidence>
<comment type="caution">
    <text evidence="8">The sequence shown here is derived from an EMBL/GenBank/DDBJ whole genome shotgun (WGS) entry which is preliminary data.</text>
</comment>
<reference evidence="8 9" key="1">
    <citation type="journal article" date="2019" name="Vet. Microbiol.">
        <title>Development of multi locus sequence typing (MLST) of Rodentibacter pneumotropicus.</title>
        <authorList>
            <person name="Adhikary S."/>
            <person name="Bisgaard M."/>
            <person name="Boot R."/>
            <person name="Benga L."/>
            <person name="Nicklas W."/>
            <person name="Christensen H."/>
        </authorList>
    </citation>
    <scope>NUCLEOTIDE SEQUENCE [LARGE SCALE GENOMIC DNA]</scope>
    <source>
        <strain evidence="8 9">Ac84</strain>
    </source>
</reference>
<protein>
    <submittedName>
        <fullName evidence="8">Chain length determination protein</fullName>
    </submittedName>
</protein>
<keyword evidence="2" id="KW-1003">Cell membrane</keyword>
<keyword evidence="3 6" id="KW-0812">Transmembrane</keyword>
<dbReference type="SUPFAM" id="SSF160355">
    <property type="entry name" value="Bacterial polysaccharide co-polymerase-like"/>
    <property type="match status" value="1"/>
</dbReference>
<name>A0A4S2PZ29_9PAST</name>
<keyword evidence="5 6" id="KW-0472">Membrane</keyword>
<evidence type="ECO:0000313" key="8">
    <source>
        <dbReference type="EMBL" id="THA09350.1"/>
    </source>
</evidence>
<evidence type="ECO:0000256" key="1">
    <source>
        <dbReference type="ARBA" id="ARBA00004651"/>
    </source>
</evidence>
<gene>
    <name evidence="8" type="ORF">D3M78_05940</name>
</gene>
<dbReference type="EMBL" id="QXNI01000032">
    <property type="protein sequence ID" value="THA09350.1"/>
    <property type="molecule type" value="Genomic_DNA"/>
</dbReference>
<evidence type="ECO:0000256" key="6">
    <source>
        <dbReference type="SAM" id="Phobius"/>
    </source>
</evidence>
<dbReference type="Pfam" id="PF02706">
    <property type="entry name" value="Wzz"/>
    <property type="match status" value="1"/>
</dbReference>
<proteinExistence type="predicted"/>
<dbReference type="PANTHER" id="PTHR32309">
    <property type="entry name" value="TYROSINE-PROTEIN KINASE"/>
    <property type="match status" value="1"/>
</dbReference>
<evidence type="ECO:0000313" key="9">
    <source>
        <dbReference type="Proteomes" id="UP000306758"/>
    </source>
</evidence>
<dbReference type="Gene3D" id="3.30.1890.10">
    <property type="entry name" value="FepE-like"/>
    <property type="match status" value="2"/>
</dbReference>
<dbReference type="Proteomes" id="UP000306758">
    <property type="component" value="Unassembled WGS sequence"/>
</dbReference>
<evidence type="ECO:0000256" key="3">
    <source>
        <dbReference type="ARBA" id="ARBA00022692"/>
    </source>
</evidence>
<feature type="transmembrane region" description="Helical" evidence="6">
    <location>
        <begin position="342"/>
        <end position="366"/>
    </location>
</feature>
<feature type="domain" description="Polysaccharide chain length determinant N-terminal" evidence="7">
    <location>
        <begin position="10"/>
        <end position="63"/>
    </location>
</feature>
<keyword evidence="4 6" id="KW-1133">Transmembrane helix</keyword>
<dbReference type="GO" id="GO:0004713">
    <property type="term" value="F:protein tyrosine kinase activity"/>
    <property type="evidence" value="ECO:0007669"/>
    <property type="project" value="TreeGrafter"/>
</dbReference>
<organism evidence="8 9">
    <name type="scientific">Rodentibacter pneumotropicus</name>
    <dbReference type="NCBI Taxonomy" id="758"/>
    <lineage>
        <taxon>Bacteria</taxon>
        <taxon>Pseudomonadati</taxon>
        <taxon>Pseudomonadota</taxon>
        <taxon>Gammaproteobacteria</taxon>
        <taxon>Pasteurellales</taxon>
        <taxon>Pasteurellaceae</taxon>
        <taxon>Rodentibacter</taxon>
    </lineage>
</organism>
<dbReference type="AlphaFoldDB" id="A0A4S2PZ29"/>
<feature type="transmembrane region" description="Helical" evidence="6">
    <location>
        <begin position="26"/>
        <end position="44"/>
    </location>
</feature>